<dbReference type="InterPro" id="IPR011333">
    <property type="entry name" value="SKP1/BTB/POZ_sf"/>
</dbReference>
<dbReference type="STRING" id="158607.A0A2P5I527"/>
<sequence>MSTRFPFGESSLPPVREPTDEIRAANLDSLHKTGKFSDLQLLCGGHEFAVHKAIICPQSRVFSTACEGGFEELRTNVMTIEEFDVDTVQRKLDFLYAGRIWAPGIFGPRYFGSYNSGDANAVVTTKDILGWHLRANAIGDYYDIEPLCAPSRSKLGIEVSRNWSAVDFMQLLTEACTTRKTGDPEFYRLLGPTMGDHMEDLAGLHGLDDLELPGAMLTSMVASSLMRVRSLRGVITQQGWTIRSLQETKSAAESQRSMTHNDQRILFLSR</sequence>
<proteinExistence type="predicted"/>
<dbReference type="Gene3D" id="3.30.710.10">
    <property type="entry name" value="Potassium Channel Kv1.1, Chain A"/>
    <property type="match status" value="1"/>
</dbReference>
<dbReference type="Proteomes" id="UP000094444">
    <property type="component" value="Unassembled WGS sequence"/>
</dbReference>
<dbReference type="Pfam" id="PF00651">
    <property type="entry name" value="BTB"/>
    <property type="match status" value="1"/>
</dbReference>
<protein>
    <recommendedName>
        <fullName evidence="1">BTB domain-containing protein</fullName>
    </recommendedName>
</protein>
<dbReference type="OrthoDB" id="6359816at2759"/>
<name>A0A2P5I527_DIAHE</name>
<organism evidence="2 3">
    <name type="scientific">Diaporthe helianthi</name>
    <dbReference type="NCBI Taxonomy" id="158607"/>
    <lineage>
        <taxon>Eukaryota</taxon>
        <taxon>Fungi</taxon>
        <taxon>Dikarya</taxon>
        <taxon>Ascomycota</taxon>
        <taxon>Pezizomycotina</taxon>
        <taxon>Sordariomycetes</taxon>
        <taxon>Sordariomycetidae</taxon>
        <taxon>Diaporthales</taxon>
        <taxon>Diaporthaceae</taxon>
        <taxon>Diaporthe</taxon>
    </lineage>
</organism>
<dbReference type="CDD" id="cd18186">
    <property type="entry name" value="BTB_POZ_ZBTB_KLHL-like"/>
    <property type="match status" value="1"/>
</dbReference>
<dbReference type="PANTHER" id="PTHR47843">
    <property type="entry name" value="BTB DOMAIN-CONTAINING PROTEIN-RELATED"/>
    <property type="match status" value="1"/>
</dbReference>
<accession>A0A2P5I527</accession>
<keyword evidence="3" id="KW-1185">Reference proteome</keyword>
<dbReference type="InterPro" id="IPR000210">
    <property type="entry name" value="BTB/POZ_dom"/>
</dbReference>
<dbReference type="SUPFAM" id="SSF54695">
    <property type="entry name" value="POZ domain"/>
    <property type="match status" value="1"/>
</dbReference>
<evidence type="ECO:0000313" key="3">
    <source>
        <dbReference type="Proteomes" id="UP000094444"/>
    </source>
</evidence>
<dbReference type="InParanoid" id="A0A2P5I527"/>
<evidence type="ECO:0000259" key="1">
    <source>
        <dbReference type="PROSITE" id="PS50097"/>
    </source>
</evidence>
<dbReference type="PROSITE" id="PS50097">
    <property type="entry name" value="BTB"/>
    <property type="match status" value="1"/>
</dbReference>
<dbReference type="PANTHER" id="PTHR47843:SF5">
    <property type="entry name" value="BTB_POZ DOMAIN PROTEIN"/>
    <property type="match status" value="1"/>
</dbReference>
<comment type="caution">
    <text evidence="2">The sequence shown here is derived from an EMBL/GenBank/DDBJ whole genome shotgun (WGS) entry which is preliminary data.</text>
</comment>
<dbReference type="AlphaFoldDB" id="A0A2P5I527"/>
<evidence type="ECO:0000313" key="2">
    <source>
        <dbReference type="EMBL" id="POS77583.1"/>
    </source>
</evidence>
<gene>
    <name evidence="2" type="ORF">DHEL01_v204021</name>
</gene>
<feature type="domain" description="BTB" evidence="1">
    <location>
        <begin position="37"/>
        <end position="104"/>
    </location>
</feature>
<dbReference type="EMBL" id="MAVT02000257">
    <property type="protein sequence ID" value="POS77583.1"/>
    <property type="molecule type" value="Genomic_DNA"/>
</dbReference>
<reference evidence="2" key="1">
    <citation type="submission" date="2017-09" db="EMBL/GenBank/DDBJ databases">
        <title>Polyketide synthases of a Diaporthe helianthi virulent isolate.</title>
        <authorList>
            <person name="Baroncelli R."/>
        </authorList>
    </citation>
    <scope>NUCLEOTIDE SEQUENCE [LARGE SCALE GENOMIC DNA]</scope>
    <source>
        <strain evidence="2">7/96</strain>
    </source>
</reference>